<gene>
    <name evidence="5" type="primary">coaE</name>
    <name evidence="7" type="ORF">WM40_20540</name>
</gene>
<protein>
    <recommendedName>
        <fullName evidence="5 6">Dephospho-CoA kinase</fullName>
        <ecNumber evidence="5 6">2.7.1.24</ecNumber>
    </recommendedName>
    <alternativeName>
        <fullName evidence="5">Dephosphocoenzyme A kinase</fullName>
    </alternativeName>
</protein>
<dbReference type="PANTHER" id="PTHR10695:SF46">
    <property type="entry name" value="BIFUNCTIONAL COENZYME A SYNTHASE-RELATED"/>
    <property type="match status" value="1"/>
</dbReference>
<keyword evidence="5" id="KW-0963">Cytoplasm</keyword>
<keyword evidence="8" id="KW-1185">Reference proteome</keyword>
<dbReference type="Gene3D" id="3.40.50.300">
    <property type="entry name" value="P-loop containing nucleotide triphosphate hydrolases"/>
    <property type="match status" value="1"/>
</dbReference>
<sequence length="226" mass="24096">MPLSPETIAAAPARLLRIGLTGGIGSGKTLVSDALATLGAYVIDSDLVAHAVTAPGGSAIAPIRDAFGPIFINGDGALDRPRMRDKIFTDPHARRQLEAITHPLIRAAIDAESASAARRTPAPAYLVFAVPLLVESGQTERYDRILVVDCDVETQVTRVVTRRGLPEVQVRAIIASQASREARLAVADDVLLNQDVALDALHTEIASLHRRYVEIARCGTDDPALE</sequence>
<dbReference type="GO" id="GO:0015937">
    <property type="term" value="P:coenzyme A biosynthetic process"/>
    <property type="evidence" value="ECO:0007669"/>
    <property type="project" value="UniProtKB-UniRule"/>
</dbReference>
<dbReference type="EMBL" id="LAQU01000029">
    <property type="protein sequence ID" value="KKB61886.1"/>
    <property type="molecule type" value="Genomic_DNA"/>
</dbReference>
<dbReference type="AlphaFoldDB" id="A0A0F5JVJ2"/>
<dbReference type="STRING" id="28092.WM40_20540"/>
<dbReference type="Proteomes" id="UP000033618">
    <property type="component" value="Unassembled WGS sequence"/>
</dbReference>
<evidence type="ECO:0000313" key="7">
    <source>
        <dbReference type="EMBL" id="KKB61886.1"/>
    </source>
</evidence>
<evidence type="ECO:0000256" key="6">
    <source>
        <dbReference type="NCBIfam" id="TIGR00152"/>
    </source>
</evidence>
<dbReference type="PANTHER" id="PTHR10695">
    <property type="entry name" value="DEPHOSPHO-COA KINASE-RELATED"/>
    <property type="match status" value="1"/>
</dbReference>
<organism evidence="7 8">
    <name type="scientific">Robbsia andropogonis</name>
    <dbReference type="NCBI Taxonomy" id="28092"/>
    <lineage>
        <taxon>Bacteria</taxon>
        <taxon>Pseudomonadati</taxon>
        <taxon>Pseudomonadota</taxon>
        <taxon>Betaproteobacteria</taxon>
        <taxon>Burkholderiales</taxon>
        <taxon>Burkholderiaceae</taxon>
        <taxon>Robbsia</taxon>
    </lineage>
</organism>
<keyword evidence="3 5" id="KW-0067">ATP-binding</keyword>
<dbReference type="GO" id="GO:0005737">
    <property type="term" value="C:cytoplasm"/>
    <property type="evidence" value="ECO:0007669"/>
    <property type="project" value="UniProtKB-SubCell"/>
</dbReference>
<keyword evidence="2 5" id="KW-0547">Nucleotide-binding</keyword>
<evidence type="ECO:0000256" key="1">
    <source>
        <dbReference type="ARBA" id="ARBA00009018"/>
    </source>
</evidence>
<comment type="caution">
    <text evidence="7">The sequence shown here is derived from an EMBL/GenBank/DDBJ whole genome shotgun (WGS) entry which is preliminary data.</text>
</comment>
<dbReference type="GO" id="GO:0005524">
    <property type="term" value="F:ATP binding"/>
    <property type="evidence" value="ECO:0007669"/>
    <property type="project" value="UniProtKB-UniRule"/>
</dbReference>
<evidence type="ECO:0000256" key="4">
    <source>
        <dbReference type="ARBA" id="ARBA00022993"/>
    </source>
</evidence>
<dbReference type="GO" id="GO:0004140">
    <property type="term" value="F:dephospho-CoA kinase activity"/>
    <property type="evidence" value="ECO:0007669"/>
    <property type="project" value="UniProtKB-UniRule"/>
</dbReference>
<evidence type="ECO:0000256" key="5">
    <source>
        <dbReference type="HAMAP-Rule" id="MF_00376"/>
    </source>
</evidence>
<dbReference type="CDD" id="cd02022">
    <property type="entry name" value="DPCK"/>
    <property type="match status" value="1"/>
</dbReference>
<keyword evidence="5" id="KW-0418">Kinase</keyword>
<dbReference type="EC" id="2.7.1.24" evidence="5 6"/>
<dbReference type="HAMAP" id="MF_00376">
    <property type="entry name" value="Dephospho_CoA_kinase"/>
    <property type="match status" value="1"/>
</dbReference>
<dbReference type="PATRIC" id="fig|28092.6.peg.4829"/>
<dbReference type="PROSITE" id="PS51219">
    <property type="entry name" value="DPCK"/>
    <property type="match status" value="1"/>
</dbReference>
<accession>A0A0F5JVJ2</accession>
<proteinExistence type="inferred from homology"/>
<comment type="similarity">
    <text evidence="1 5">Belongs to the CoaE family.</text>
</comment>
<dbReference type="Pfam" id="PF01121">
    <property type="entry name" value="CoaE"/>
    <property type="match status" value="1"/>
</dbReference>
<evidence type="ECO:0000256" key="2">
    <source>
        <dbReference type="ARBA" id="ARBA00022741"/>
    </source>
</evidence>
<dbReference type="InterPro" id="IPR027417">
    <property type="entry name" value="P-loop_NTPase"/>
</dbReference>
<feature type="binding site" evidence="5">
    <location>
        <begin position="25"/>
        <end position="30"/>
    </location>
    <ligand>
        <name>ATP</name>
        <dbReference type="ChEBI" id="CHEBI:30616"/>
    </ligand>
</feature>
<keyword evidence="5" id="KW-0808">Transferase</keyword>
<name>A0A0F5JVJ2_9BURK</name>
<dbReference type="SUPFAM" id="SSF52540">
    <property type="entry name" value="P-loop containing nucleoside triphosphate hydrolases"/>
    <property type="match status" value="1"/>
</dbReference>
<evidence type="ECO:0000256" key="3">
    <source>
        <dbReference type="ARBA" id="ARBA00022840"/>
    </source>
</evidence>
<evidence type="ECO:0000313" key="8">
    <source>
        <dbReference type="Proteomes" id="UP000033618"/>
    </source>
</evidence>
<comment type="subcellular location">
    <subcellularLocation>
        <location evidence="5">Cytoplasm</location>
    </subcellularLocation>
</comment>
<keyword evidence="4 5" id="KW-0173">Coenzyme A biosynthesis</keyword>
<dbReference type="UniPathway" id="UPA00241">
    <property type="reaction ID" value="UER00356"/>
</dbReference>
<reference evidence="7 8" key="1">
    <citation type="submission" date="2015-03" db="EMBL/GenBank/DDBJ databases">
        <title>Draft Genome Sequence of Burkholderia andropogonis type strain ICMP2807, isolated from Sorghum bicolor.</title>
        <authorList>
            <person name="Lopes-Santos L."/>
            <person name="Castro D.B."/>
            <person name="Ottoboni L.M."/>
            <person name="Park D."/>
            <person name="Weirc B.S."/>
            <person name="Destefano S.A."/>
        </authorList>
    </citation>
    <scope>NUCLEOTIDE SEQUENCE [LARGE SCALE GENOMIC DNA]</scope>
    <source>
        <strain evidence="7 8">ICMP2807</strain>
    </source>
</reference>
<comment type="catalytic activity">
    <reaction evidence="5">
        <text>3'-dephospho-CoA + ATP = ADP + CoA + H(+)</text>
        <dbReference type="Rhea" id="RHEA:18245"/>
        <dbReference type="ChEBI" id="CHEBI:15378"/>
        <dbReference type="ChEBI" id="CHEBI:30616"/>
        <dbReference type="ChEBI" id="CHEBI:57287"/>
        <dbReference type="ChEBI" id="CHEBI:57328"/>
        <dbReference type="ChEBI" id="CHEBI:456216"/>
        <dbReference type="EC" id="2.7.1.24"/>
    </reaction>
</comment>
<dbReference type="NCBIfam" id="TIGR00152">
    <property type="entry name" value="dephospho-CoA kinase"/>
    <property type="match status" value="1"/>
</dbReference>
<comment type="pathway">
    <text evidence="5">Cofactor biosynthesis; coenzyme A biosynthesis; CoA from (R)-pantothenate: step 5/5.</text>
</comment>
<dbReference type="InterPro" id="IPR001977">
    <property type="entry name" value="Depp_CoAkinase"/>
</dbReference>
<comment type="function">
    <text evidence="5">Catalyzes the phosphorylation of the 3'-hydroxyl group of dephosphocoenzyme A to form coenzyme A.</text>
</comment>